<evidence type="ECO:0000313" key="3">
    <source>
        <dbReference type="Proteomes" id="UP000515733"/>
    </source>
</evidence>
<dbReference type="Proteomes" id="UP000515733">
    <property type="component" value="Chromosome"/>
</dbReference>
<reference evidence="2 3" key="1">
    <citation type="submission" date="2020-03" db="EMBL/GenBank/DDBJ databases">
        <authorList>
            <consortium name="Genoscope - CEA"/>
            <person name="William W."/>
        </authorList>
    </citation>
    <scope>NUCLEOTIDE SEQUENCE [LARGE SCALE GENOMIC DNA]</scope>
    <source>
        <strain evidence="3">DSM 16959</strain>
    </source>
</reference>
<dbReference type="RefSeq" id="WP_145769230.1">
    <property type="nucleotide sequence ID" value="NZ_LR778301.1"/>
</dbReference>
<sequence>MRILLMALLASISLTATANDDCGSPYVIDENKADMGPRHHPIGRPLPATGAFHQPTGCLEGLWFYDRNGNGSPDAAEPRLFGAQRVVDCGSCHGESPATRSAASASVFLRLDAATLCTVCHNL</sequence>
<feature type="chain" id="PRO_5027858600" description="Doubled CXXCH motif domain-containing protein" evidence="1">
    <location>
        <begin position="19"/>
        <end position="123"/>
    </location>
</feature>
<keyword evidence="3" id="KW-1185">Reference proteome</keyword>
<gene>
    <name evidence="2" type="ORF">DENOEST_2083</name>
</gene>
<feature type="signal peptide" evidence="1">
    <location>
        <begin position="1"/>
        <end position="18"/>
    </location>
</feature>
<dbReference type="AlphaFoldDB" id="A0A6S6YNA9"/>
<evidence type="ECO:0008006" key="4">
    <source>
        <dbReference type="Google" id="ProtNLM"/>
    </source>
</evidence>
<protein>
    <recommendedName>
        <fullName evidence="4">Doubled CXXCH motif domain-containing protein</fullName>
    </recommendedName>
</protein>
<organism evidence="2 3">
    <name type="scientific">Denitratisoma oestradiolicum</name>
    <dbReference type="NCBI Taxonomy" id="311182"/>
    <lineage>
        <taxon>Bacteria</taxon>
        <taxon>Pseudomonadati</taxon>
        <taxon>Pseudomonadota</taxon>
        <taxon>Betaproteobacteria</taxon>
        <taxon>Nitrosomonadales</taxon>
        <taxon>Sterolibacteriaceae</taxon>
        <taxon>Denitratisoma</taxon>
    </lineage>
</organism>
<evidence type="ECO:0000313" key="2">
    <source>
        <dbReference type="EMBL" id="CAB1369248.1"/>
    </source>
</evidence>
<accession>A0A6S6YNA9</accession>
<evidence type="ECO:0000256" key="1">
    <source>
        <dbReference type="SAM" id="SignalP"/>
    </source>
</evidence>
<keyword evidence="1" id="KW-0732">Signal</keyword>
<dbReference type="KEGG" id="doe:DENOEST_2083"/>
<name>A0A6S6YNA9_9PROT</name>
<dbReference type="SUPFAM" id="SSF48695">
    <property type="entry name" value="Multiheme cytochromes"/>
    <property type="match status" value="1"/>
</dbReference>
<proteinExistence type="predicted"/>
<dbReference type="InterPro" id="IPR036280">
    <property type="entry name" value="Multihaem_cyt_sf"/>
</dbReference>
<dbReference type="EMBL" id="LR778301">
    <property type="protein sequence ID" value="CAB1369248.1"/>
    <property type="molecule type" value="Genomic_DNA"/>
</dbReference>
<dbReference type="OrthoDB" id="9180201at2"/>